<gene>
    <name evidence="2" type="ORF">ACFSW7_03655</name>
</gene>
<dbReference type="CDD" id="cd00093">
    <property type="entry name" value="HTH_XRE"/>
    <property type="match status" value="1"/>
</dbReference>
<dbReference type="RefSeq" id="WP_019618019.1">
    <property type="nucleotide sequence ID" value="NZ_JBHUNE010000003.1"/>
</dbReference>
<dbReference type="Proteomes" id="UP001597492">
    <property type="component" value="Unassembled WGS sequence"/>
</dbReference>
<reference evidence="3" key="1">
    <citation type="journal article" date="2019" name="Int. J. Syst. Evol. Microbiol.">
        <title>The Global Catalogue of Microorganisms (GCM) 10K type strain sequencing project: providing services to taxonomists for standard genome sequencing and annotation.</title>
        <authorList>
            <consortium name="The Broad Institute Genomics Platform"/>
            <consortium name="The Broad Institute Genome Sequencing Center for Infectious Disease"/>
            <person name="Wu L."/>
            <person name="Ma J."/>
        </authorList>
    </citation>
    <scope>NUCLEOTIDE SEQUENCE [LARGE SCALE GENOMIC DNA]</scope>
    <source>
        <strain evidence="3">TISTR 1514</strain>
    </source>
</reference>
<dbReference type="InterPro" id="IPR010982">
    <property type="entry name" value="Lambda_DNA-bd_dom_sf"/>
</dbReference>
<evidence type="ECO:0000259" key="1">
    <source>
        <dbReference type="PROSITE" id="PS50943"/>
    </source>
</evidence>
<dbReference type="EMBL" id="JBHUNE010000003">
    <property type="protein sequence ID" value="MFD2757474.1"/>
    <property type="molecule type" value="Genomic_DNA"/>
</dbReference>
<dbReference type="InterPro" id="IPR001387">
    <property type="entry name" value="Cro/C1-type_HTH"/>
</dbReference>
<dbReference type="SMART" id="SM00530">
    <property type="entry name" value="HTH_XRE"/>
    <property type="match status" value="1"/>
</dbReference>
<evidence type="ECO:0000313" key="2">
    <source>
        <dbReference type="EMBL" id="MFD2757474.1"/>
    </source>
</evidence>
<protein>
    <submittedName>
        <fullName evidence="2">Helix-turn-helix transcriptional regulator</fullName>
    </submittedName>
</protein>
<name>A0ABW5UYH6_9MICO</name>
<comment type="caution">
    <text evidence="2">The sequence shown here is derived from an EMBL/GenBank/DDBJ whole genome shotgun (WGS) entry which is preliminary data.</text>
</comment>
<proteinExistence type="predicted"/>
<dbReference type="PROSITE" id="PS50943">
    <property type="entry name" value="HTH_CROC1"/>
    <property type="match status" value="1"/>
</dbReference>
<accession>A0ABW5UYH6</accession>
<evidence type="ECO:0000313" key="3">
    <source>
        <dbReference type="Proteomes" id="UP001597492"/>
    </source>
</evidence>
<dbReference type="SUPFAM" id="SSF47413">
    <property type="entry name" value="lambda repressor-like DNA-binding domains"/>
    <property type="match status" value="1"/>
</dbReference>
<dbReference type="Pfam" id="PF01381">
    <property type="entry name" value="HTH_3"/>
    <property type="match status" value="1"/>
</dbReference>
<organism evidence="2 3">
    <name type="scientific">Gulosibacter faecalis</name>
    <dbReference type="NCBI Taxonomy" id="272240"/>
    <lineage>
        <taxon>Bacteria</taxon>
        <taxon>Bacillati</taxon>
        <taxon>Actinomycetota</taxon>
        <taxon>Actinomycetes</taxon>
        <taxon>Micrococcales</taxon>
        <taxon>Microbacteriaceae</taxon>
        <taxon>Gulosibacter</taxon>
    </lineage>
</organism>
<sequence length="81" mass="8864">MAQRQARLRVPADIGLAIRQARLDHGLTQQELAELLEVSQSAISEMESGKSTKFLRLILEAFRATGITVSATWEADRAPGS</sequence>
<feature type="domain" description="HTH cro/C1-type" evidence="1">
    <location>
        <begin position="18"/>
        <end position="69"/>
    </location>
</feature>
<keyword evidence="3" id="KW-1185">Reference proteome</keyword>
<dbReference type="Gene3D" id="1.10.260.40">
    <property type="entry name" value="lambda repressor-like DNA-binding domains"/>
    <property type="match status" value="1"/>
</dbReference>